<dbReference type="EMBL" id="JARKIE010000132">
    <property type="protein sequence ID" value="KAJ7678681.1"/>
    <property type="molecule type" value="Genomic_DNA"/>
</dbReference>
<dbReference type="Proteomes" id="UP001221757">
    <property type="component" value="Unassembled WGS sequence"/>
</dbReference>
<dbReference type="Gene3D" id="1.25.40.10">
    <property type="entry name" value="Tetratricopeptide repeat domain"/>
    <property type="match status" value="1"/>
</dbReference>
<reference evidence="1" key="1">
    <citation type="submission" date="2023-03" db="EMBL/GenBank/DDBJ databases">
        <title>Massive genome expansion in bonnet fungi (Mycena s.s.) driven by repeated elements and novel gene families across ecological guilds.</title>
        <authorList>
            <consortium name="Lawrence Berkeley National Laboratory"/>
            <person name="Harder C.B."/>
            <person name="Miyauchi S."/>
            <person name="Viragh M."/>
            <person name="Kuo A."/>
            <person name="Thoen E."/>
            <person name="Andreopoulos B."/>
            <person name="Lu D."/>
            <person name="Skrede I."/>
            <person name="Drula E."/>
            <person name="Henrissat B."/>
            <person name="Morin E."/>
            <person name="Kohler A."/>
            <person name="Barry K."/>
            <person name="LaButti K."/>
            <person name="Morin E."/>
            <person name="Salamov A."/>
            <person name="Lipzen A."/>
            <person name="Mereny Z."/>
            <person name="Hegedus B."/>
            <person name="Baldrian P."/>
            <person name="Stursova M."/>
            <person name="Weitz H."/>
            <person name="Taylor A."/>
            <person name="Grigoriev I.V."/>
            <person name="Nagy L.G."/>
            <person name="Martin F."/>
            <person name="Kauserud H."/>
        </authorList>
    </citation>
    <scope>NUCLEOTIDE SEQUENCE</scope>
    <source>
        <strain evidence="1">CBHHK067</strain>
    </source>
</reference>
<evidence type="ECO:0000313" key="1">
    <source>
        <dbReference type="EMBL" id="KAJ7678681.1"/>
    </source>
</evidence>
<dbReference type="InterPro" id="IPR011990">
    <property type="entry name" value="TPR-like_helical_dom_sf"/>
</dbReference>
<keyword evidence="2" id="KW-1185">Reference proteome</keyword>
<protein>
    <submittedName>
        <fullName evidence="1">Uncharacterized protein</fullName>
    </submittedName>
</protein>
<proteinExistence type="predicted"/>
<dbReference type="AlphaFoldDB" id="A0AAD7D4K1"/>
<dbReference type="SUPFAM" id="SSF48452">
    <property type="entry name" value="TPR-like"/>
    <property type="match status" value="1"/>
</dbReference>
<sequence>MSLSSFNRVIGRRRTPLIERVSDILSRVEDHQLRSILATEVICSWMVAPIQNVDDWIMRGRESLVKANDPSQEVKFYNIVGRYYHLHNDKVKALQFYDIAFKFADKLVDGVLQGTVRDSLAMVQWSVGNYSHGRQLAHEAVQCARIKSDLHLEAVATRTEAMCCAGLGDFSHSAYLCARSRELLALCGLRGGTVNLLVSITEADVLLRKTEYAESRKIYAAMAREISPEHSPYEYAIALLNLATLDINMGASANTIRQNLNSAKAIVEGQSPSMCFSCDATLADLELRKGHPGTAKPTLERIYSTTRWAAVLLGVKDVARVASRLRAVANPDM</sequence>
<accession>A0AAD7D4K1</accession>
<evidence type="ECO:0000313" key="2">
    <source>
        <dbReference type="Proteomes" id="UP001221757"/>
    </source>
</evidence>
<comment type="caution">
    <text evidence="1">The sequence shown here is derived from an EMBL/GenBank/DDBJ whole genome shotgun (WGS) entry which is preliminary data.</text>
</comment>
<organism evidence="1 2">
    <name type="scientific">Mycena rosella</name>
    <name type="common">Pink bonnet</name>
    <name type="synonym">Agaricus rosellus</name>
    <dbReference type="NCBI Taxonomy" id="1033263"/>
    <lineage>
        <taxon>Eukaryota</taxon>
        <taxon>Fungi</taxon>
        <taxon>Dikarya</taxon>
        <taxon>Basidiomycota</taxon>
        <taxon>Agaricomycotina</taxon>
        <taxon>Agaricomycetes</taxon>
        <taxon>Agaricomycetidae</taxon>
        <taxon>Agaricales</taxon>
        <taxon>Marasmiineae</taxon>
        <taxon>Mycenaceae</taxon>
        <taxon>Mycena</taxon>
    </lineage>
</organism>
<name>A0AAD7D4K1_MYCRO</name>
<gene>
    <name evidence="1" type="ORF">B0H17DRAFT_1139237</name>
</gene>